<dbReference type="InterPro" id="IPR012340">
    <property type="entry name" value="NA-bd_OB-fold"/>
</dbReference>
<proteinExistence type="predicted"/>
<protein>
    <submittedName>
        <fullName evidence="2">3'-5' RNA exonuclease complex component</fullName>
        <ecNumber evidence="2">3.1.13.1</ecNumber>
    </submittedName>
</protein>
<dbReference type="SUPFAM" id="SSF50249">
    <property type="entry name" value="Nucleic acid-binding proteins"/>
    <property type="match status" value="1"/>
</dbReference>
<evidence type="ECO:0000313" key="3">
    <source>
        <dbReference type="Proteomes" id="UP001345013"/>
    </source>
</evidence>
<comment type="caution">
    <text evidence="2">The sequence shown here is derived from an EMBL/GenBank/DDBJ whole genome shotgun (WGS) entry which is preliminary data.</text>
</comment>
<name>A0ABR0KD34_9EURO</name>
<dbReference type="Pfam" id="PF23214">
    <property type="entry name" value="SH3_CYT4"/>
    <property type="match status" value="1"/>
</dbReference>
<reference evidence="2 3" key="1">
    <citation type="submission" date="2023-08" db="EMBL/GenBank/DDBJ databases">
        <title>Black Yeasts Isolated from many extreme environments.</title>
        <authorList>
            <person name="Coleine C."/>
            <person name="Stajich J.E."/>
            <person name="Selbmann L."/>
        </authorList>
    </citation>
    <scope>NUCLEOTIDE SEQUENCE [LARGE SCALE GENOMIC DNA]</scope>
    <source>
        <strain evidence="2 3">CCFEE 5885</strain>
    </source>
</reference>
<dbReference type="Proteomes" id="UP001345013">
    <property type="component" value="Unassembled WGS sequence"/>
</dbReference>
<dbReference type="SMART" id="SM00955">
    <property type="entry name" value="RNB"/>
    <property type="match status" value="1"/>
</dbReference>
<dbReference type="InterPro" id="IPR056625">
    <property type="entry name" value="SH3_CYT4"/>
</dbReference>
<dbReference type="Pfam" id="PF00773">
    <property type="entry name" value="RNB"/>
    <property type="match status" value="1"/>
</dbReference>
<dbReference type="EMBL" id="JAVRRG010000040">
    <property type="protein sequence ID" value="KAK5093688.1"/>
    <property type="molecule type" value="Genomic_DNA"/>
</dbReference>
<dbReference type="PANTHER" id="PTHR23355:SF65">
    <property type="entry name" value="EXORIBONUCLEASE CYT-4, PUTATIVE (AFU_ORTHOLOGUE AFUA_7G01550)-RELATED"/>
    <property type="match status" value="1"/>
</dbReference>
<dbReference type="InterPro" id="IPR001900">
    <property type="entry name" value="RNase_II/R"/>
</dbReference>
<dbReference type="EC" id="3.1.13.1" evidence="2"/>
<gene>
    <name evidence="2" type="primary">MSU1</name>
    <name evidence="2" type="ORF">LTR24_004070</name>
</gene>
<evidence type="ECO:0000313" key="2">
    <source>
        <dbReference type="EMBL" id="KAK5093688.1"/>
    </source>
</evidence>
<keyword evidence="2" id="KW-0269">Exonuclease</keyword>
<organism evidence="2 3">
    <name type="scientific">Lithohypha guttulata</name>
    <dbReference type="NCBI Taxonomy" id="1690604"/>
    <lineage>
        <taxon>Eukaryota</taxon>
        <taxon>Fungi</taxon>
        <taxon>Dikarya</taxon>
        <taxon>Ascomycota</taxon>
        <taxon>Pezizomycotina</taxon>
        <taxon>Eurotiomycetes</taxon>
        <taxon>Chaetothyriomycetidae</taxon>
        <taxon>Chaetothyriales</taxon>
        <taxon>Trichomeriaceae</taxon>
        <taxon>Lithohypha</taxon>
    </lineage>
</organism>
<keyword evidence="2" id="KW-0540">Nuclease</keyword>
<dbReference type="InterPro" id="IPR050180">
    <property type="entry name" value="RNR_Ribonuclease"/>
</dbReference>
<keyword evidence="3" id="KW-1185">Reference proteome</keyword>
<feature type="domain" description="RNB" evidence="1">
    <location>
        <begin position="487"/>
        <end position="843"/>
    </location>
</feature>
<keyword evidence="2" id="KW-0378">Hydrolase</keyword>
<dbReference type="PANTHER" id="PTHR23355">
    <property type="entry name" value="RIBONUCLEASE"/>
    <property type="match status" value="1"/>
</dbReference>
<evidence type="ECO:0000259" key="1">
    <source>
        <dbReference type="SMART" id="SM00955"/>
    </source>
</evidence>
<dbReference type="GO" id="GO:0008859">
    <property type="term" value="F:exoribonuclease II activity"/>
    <property type="evidence" value="ECO:0007669"/>
    <property type="project" value="UniProtKB-EC"/>
</dbReference>
<accession>A0ABR0KD34</accession>
<sequence>MFSTGIHISQVAPQLASSGGVRDYLRQWTIKYHNDQQENAPSEVTLGRKTLLPNSLFVRDTADDASAIDEDEENLQEDTELDHDDVSLTTVLLVPGDAFTMNVRGLRRQFALYLGHVGPQAQFLLADGRWYVALRSLYTAHIVHNFATEEEMATIRLHLPTKPVEVAQGEGGGLAFATAFGEVPFDVSSALLARFAFLKEEGEDFKRDHARAVEQIYQNVASETEVRQLPLHQVVRQQLGIGYDVLNDGAKIVLLDKLYDDPRLSFTFSRQRFYLVTMPKRMVRDGEEVTAWARAYQDAAARAASGKDVSQDLQSNPLTRFISKARRIITKSRKIRAPTADGQLGPTLESVLPVGGGIVRRSTGESFDENEKKIVQFLFSTYLLAPFAAAPANKRNTSIGSMILRAIGAYPKYNLNSSIGKLFLQELGCVDPWAVNQDYDAGLPLNWLGLNEPARLANEKQHAAMAQLNIPSGSKQPPFPDTMAHMRKDWGSLEVFCVDSETTRVVDDGISIEPSKEFPNHYWVHTHLAHPSAFIPFDHPLHEKPFLMGGSAYMSHASDPAYPYELTDTLSVRPDGPVLTVSTLLARDGAVKDIRVVPGIVRNVIHINSKMLEQTMGLGEPITQELIVGQNPSTESSYEAQSSRGVDTNGYNTRQMSLISTHLKTFESIQGLLIARWEARKRENPDYLTMQALRTGTPDVSVRRSNPDLNYQRIFRSEHCYGDPRIRVASRKINFDERYDDQKRKYHPIAGCMLMAAESMGAWARRRQIPAVYRHQSFRFGYNLHKLNNLGQHEGYLGVTSGESLFPSPHLMLNMAQMLPITSPLRSMHDLVNLYQTDAYLKAEAAAPTSDSLADLHVDYPRSREALLRYLHGDTGYKGVSLTSRNEQKHWVTVALFRAFHYREAQLPETLDVQVGNPAKIGKETNNIIVTLAAFGLRASLVPSEQGWERLAKFRQFLPVKLQMLDLERSTVVCVAVGPPTDTPRIKDFAYPELRPH</sequence>